<evidence type="ECO:0000313" key="3">
    <source>
        <dbReference type="Proteomes" id="UP000370142"/>
    </source>
</evidence>
<evidence type="ECO:0000313" key="2">
    <source>
        <dbReference type="EMBL" id="QGH75273.1"/>
    </source>
</evidence>
<keyword evidence="3" id="KW-1185">Reference proteome</keyword>
<dbReference type="EMBL" id="MN617843">
    <property type="protein sequence ID" value="QGH75273.1"/>
    <property type="molecule type" value="Genomic_DNA"/>
</dbReference>
<feature type="region of interest" description="Disordered" evidence="1">
    <location>
        <begin position="46"/>
        <end position="65"/>
    </location>
</feature>
<dbReference type="KEGG" id="vg:60321189"/>
<dbReference type="RefSeq" id="YP_009949781.1">
    <property type="nucleotide sequence ID" value="NC_051584.1"/>
</dbReference>
<evidence type="ECO:0000256" key="1">
    <source>
        <dbReference type="SAM" id="MobiDB-lite"/>
    </source>
</evidence>
<gene>
    <name evidence="2" type="primary">25</name>
    <name evidence="2" type="ORF">SEA_QUESADILLA_25</name>
</gene>
<dbReference type="Proteomes" id="UP000370142">
    <property type="component" value="Segment"/>
</dbReference>
<dbReference type="GeneID" id="60321189"/>
<proteinExistence type="predicted"/>
<organism evidence="2 3">
    <name type="scientific">Mycobacterium phage Quesadilla</name>
    <dbReference type="NCBI Taxonomy" id="2664226"/>
    <lineage>
        <taxon>Viruses</taxon>
        <taxon>Duplodnaviria</taxon>
        <taxon>Heunggongvirae</taxon>
        <taxon>Uroviricota</taxon>
        <taxon>Caudoviricetes</taxon>
        <taxon>Bclasvirinae</taxon>
        <taxon>Quesadillavirus</taxon>
        <taxon>Quesadillavirus quesadilla</taxon>
    </lineage>
</organism>
<protein>
    <recommendedName>
        <fullName evidence="4">Tail assembly chaperone</fullName>
    </recommendedName>
</protein>
<evidence type="ECO:0008006" key="4">
    <source>
        <dbReference type="Google" id="ProtNLM"/>
    </source>
</evidence>
<reference evidence="2 3" key="1">
    <citation type="submission" date="2019-10" db="EMBL/GenBank/DDBJ databases">
        <authorList>
            <person name="Jorgensen H.J."/>
            <person name="Tolsma S."/>
            <person name="Caruso S.M."/>
            <person name="Garlena R.A."/>
            <person name="Russell D.A."/>
            <person name="Pope W.H."/>
            <person name="Jacobs-Se D."/>
            <person name="Hatfull G.F."/>
        </authorList>
    </citation>
    <scope>NUCLEOTIDE SEQUENCE [LARGE SCALE GENOMIC DNA]</scope>
</reference>
<accession>A0A5Q2WF02</accession>
<sequence length="109" mass="11976">MAKITIEGSLTPAAGLARGERRTVQDSKEVRDYVRRGFAVVVDEETGEVEETPLPEPVKAPAKSASAEKWREFLGEQEIEHDPDANREELIEAYERHVATSGAPAADES</sequence>
<name>A0A5Q2WF02_9CAUD</name>